<proteinExistence type="predicted"/>
<dbReference type="AlphaFoldDB" id="A0A976QPS2"/>
<gene>
    <name evidence="3" type="ORF">MACJ_000395</name>
</gene>
<keyword evidence="1" id="KW-0175">Coiled coil</keyword>
<feature type="chain" id="PRO_5036995090" evidence="2">
    <location>
        <begin position="22"/>
        <end position="308"/>
    </location>
</feature>
<evidence type="ECO:0000313" key="4">
    <source>
        <dbReference type="Proteomes" id="UP000244803"/>
    </source>
</evidence>
<evidence type="ECO:0000313" key="3">
    <source>
        <dbReference type="EMBL" id="UKJ87953.1"/>
    </source>
</evidence>
<sequence>MRKSFVLKGVFLYLLVSLGESVSFLSAKWPAPANKVPIELDLSLKESTSNYVYSLADNSSVYIALNNIVFKSLLSGDKLMWSARDHTEYATQVVFSPNYWLTLLLLDGNLKHFKFVNSLMVEVGLNEIPSNLNIDFKSSSYDCEYVPISNGHMFQAKSYYKFSSVNAGDTVLFKAQTPEECVYLVSITGNKFMTMLLLNGEIKKFELLNHGWTMFNANVELPKISEGVPSEDFTNENREKFMEGFKTYFSRTFKDCPNLALENSRLRSELKHLDDELSVLKQDYDQFRSRVSSLDNSIERVAESISLQ</sequence>
<evidence type="ECO:0000256" key="1">
    <source>
        <dbReference type="SAM" id="Coils"/>
    </source>
</evidence>
<dbReference type="Pfam" id="PF04385">
    <property type="entry name" value="FAINT"/>
    <property type="match status" value="1"/>
</dbReference>
<name>A0A976QPS2_THEOR</name>
<evidence type="ECO:0000256" key="2">
    <source>
        <dbReference type="SAM" id="SignalP"/>
    </source>
</evidence>
<keyword evidence="2" id="KW-0732">Signal</keyword>
<dbReference type="OrthoDB" id="10312842at2759"/>
<dbReference type="InterPro" id="IPR007480">
    <property type="entry name" value="DUF529"/>
</dbReference>
<dbReference type="Proteomes" id="UP000244803">
    <property type="component" value="Chromosome 1"/>
</dbReference>
<feature type="coiled-coil region" evidence="1">
    <location>
        <begin position="263"/>
        <end position="290"/>
    </location>
</feature>
<accession>A0A976QPS2</accession>
<feature type="signal peptide" evidence="2">
    <location>
        <begin position="1"/>
        <end position="21"/>
    </location>
</feature>
<organism evidence="3 4">
    <name type="scientific">Theileria orientalis</name>
    <dbReference type="NCBI Taxonomy" id="68886"/>
    <lineage>
        <taxon>Eukaryota</taxon>
        <taxon>Sar</taxon>
        <taxon>Alveolata</taxon>
        <taxon>Apicomplexa</taxon>
        <taxon>Aconoidasida</taxon>
        <taxon>Piroplasmida</taxon>
        <taxon>Theileriidae</taxon>
        <taxon>Theileria</taxon>
    </lineage>
</organism>
<dbReference type="EMBL" id="CP056065">
    <property type="protein sequence ID" value="UKJ87953.1"/>
    <property type="molecule type" value="Genomic_DNA"/>
</dbReference>
<protein>
    <submittedName>
        <fullName evidence="3">Uncharacterized protein</fullName>
    </submittedName>
</protein>
<reference evidence="3" key="1">
    <citation type="submission" date="2022-07" db="EMBL/GenBank/DDBJ databases">
        <title>Evaluation of T. orientalis genome assembly methods using nanopore sequencing and analysis of variation between genomes.</title>
        <authorList>
            <person name="Yam J."/>
            <person name="Micallef M.L."/>
            <person name="Liu M."/>
            <person name="Djordjevic S.P."/>
            <person name="Bogema D.R."/>
            <person name="Jenkins C."/>
        </authorList>
    </citation>
    <scope>NUCLEOTIDE SEQUENCE</scope>
    <source>
        <strain evidence="3">Fish Creek</strain>
    </source>
</reference>